<reference evidence="2" key="2">
    <citation type="submission" date="2021-04" db="EMBL/GenBank/DDBJ databases">
        <authorList>
            <person name="Gilroy R."/>
        </authorList>
    </citation>
    <scope>NUCLEOTIDE SEQUENCE</scope>
    <source>
        <strain evidence="2">ChiW4-1371</strain>
    </source>
</reference>
<keyword evidence="1" id="KW-0812">Transmembrane</keyword>
<reference evidence="2" key="1">
    <citation type="journal article" date="2021" name="PeerJ">
        <title>Extensive microbial diversity within the chicken gut microbiome revealed by metagenomics and culture.</title>
        <authorList>
            <person name="Gilroy R."/>
            <person name="Ravi A."/>
            <person name="Getino M."/>
            <person name="Pursley I."/>
            <person name="Horton D.L."/>
            <person name="Alikhan N.F."/>
            <person name="Baker D."/>
            <person name="Gharbi K."/>
            <person name="Hall N."/>
            <person name="Watson M."/>
            <person name="Adriaenssens E.M."/>
            <person name="Foster-Nyarko E."/>
            <person name="Jarju S."/>
            <person name="Secka A."/>
            <person name="Antonio M."/>
            <person name="Oren A."/>
            <person name="Chaudhuri R.R."/>
            <person name="La Ragione R."/>
            <person name="Hildebrand F."/>
            <person name="Pallen M.J."/>
        </authorList>
    </citation>
    <scope>NUCLEOTIDE SEQUENCE</scope>
    <source>
        <strain evidence="2">ChiW4-1371</strain>
    </source>
</reference>
<sequence length="111" mass="12468">MIDRAFNLPAEIWQWLWLFIVSFTGGVVGFITKISPTLKGRSFRAKFMALCMGMINSMFIAYISYEILLSLIDKQGLAVALAGMAAFTGTDLLIITQNKIIELIKRKMDTI</sequence>
<accession>A0A9D2KCL0</accession>
<protein>
    <recommendedName>
        <fullName evidence="4">Holin</fullName>
    </recommendedName>
</protein>
<comment type="caution">
    <text evidence="2">The sequence shown here is derived from an EMBL/GenBank/DDBJ whole genome shotgun (WGS) entry which is preliminary data.</text>
</comment>
<keyword evidence="1" id="KW-1133">Transmembrane helix</keyword>
<feature type="transmembrane region" description="Helical" evidence="1">
    <location>
        <begin position="47"/>
        <end position="65"/>
    </location>
</feature>
<name>A0A9D2KCL0_9BACT</name>
<dbReference type="Proteomes" id="UP000824176">
    <property type="component" value="Unassembled WGS sequence"/>
</dbReference>
<feature type="transmembrane region" description="Helical" evidence="1">
    <location>
        <begin position="77"/>
        <end position="96"/>
    </location>
</feature>
<evidence type="ECO:0000256" key="1">
    <source>
        <dbReference type="SAM" id="Phobius"/>
    </source>
</evidence>
<dbReference type="AlphaFoldDB" id="A0A9D2KCL0"/>
<dbReference type="EMBL" id="DXAQ01000126">
    <property type="protein sequence ID" value="HIZ89947.1"/>
    <property type="molecule type" value="Genomic_DNA"/>
</dbReference>
<evidence type="ECO:0000313" key="3">
    <source>
        <dbReference type="Proteomes" id="UP000824176"/>
    </source>
</evidence>
<organism evidence="2 3">
    <name type="scientific">Candidatus Mucispirillum faecigallinarum</name>
    <dbReference type="NCBI Taxonomy" id="2838699"/>
    <lineage>
        <taxon>Bacteria</taxon>
        <taxon>Pseudomonadati</taxon>
        <taxon>Deferribacterota</taxon>
        <taxon>Deferribacteres</taxon>
        <taxon>Deferribacterales</taxon>
        <taxon>Mucispirillaceae</taxon>
        <taxon>Mucispirillum</taxon>
    </lineage>
</organism>
<evidence type="ECO:0000313" key="2">
    <source>
        <dbReference type="EMBL" id="HIZ89947.1"/>
    </source>
</evidence>
<keyword evidence="1" id="KW-0472">Membrane</keyword>
<proteinExistence type="predicted"/>
<feature type="transmembrane region" description="Helical" evidence="1">
    <location>
        <begin position="12"/>
        <end position="35"/>
    </location>
</feature>
<gene>
    <name evidence="2" type="ORF">H9804_08365</name>
</gene>
<evidence type="ECO:0008006" key="4">
    <source>
        <dbReference type="Google" id="ProtNLM"/>
    </source>
</evidence>